<comment type="caution">
    <text evidence="1">The sequence shown here is derived from an EMBL/GenBank/DDBJ whole genome shotgun (WGS) entry which is preliminary data.</text>
</comment>
<dbReference type="SUPFAM" id="SSF52833">
    <property type="entry name" value="Thioredoxin-like"/>
    <property type="match status" value="1"/>
</dbReference>
<dbReference type="Gene3D" id="3.40.30.10">
    <property type="entry name" value="Glutaredoxin"/>
    <property type="match status" value="2"/>
</dbReference>
<evidence type="ECO:0008006" key="3">
    <source>
        <dbReference type="Google" id="ProtNLM"/>
    </source>
</evidence>
<organism evidence="1 2">
    <name type="scientific">Taenia crassiceps</name>
    <dbReference type="NCBI Taxonomy" id="6207"/>
    <lineage>
        <taxon>Eukaryota</taxon>
        <taxon>Metazoa</taxon>
        <taxon>Spiralia</taxon>
        <taxon>Lophotrochozoa</taxon>
        <taxon>Platyhelminthes</taxon>
        <taxon>Cestoda</taxon>
        <taxon>Eucestoda</taxon>
        <taxon>Cyclophyllidea</taxon>
        <taxon>Taeniidae</taxon>
        <taxon>Taenia</taxon>
    </lineage>
</organism>
<dbReference type="EMBL" id="JAKROA010000004">
    <property type="protein sequence ID" value="KAL5107924.1"/>
    <property type="molecule type" value="Genomic_DNA"/>
</dbReference>
<sequence>MLQKAKRIYNPLIQVNSCSELRNLVSSYEFLIVGRIDATPRPSTTFLQFHELATRVMSGHDTIVFSRFAVSISRDFAFVIMSTNSDACSLNTTVPINIIFRSGKLAVPILNYSYSEAWSVKELIVAILEKLREIVANFKNSNLLLLPHLSTAFPTSNNISDHSPLILLFTDSHGEPHPSYDRDVYMFKSLQLEYTICSQRDGNITQFEAFAPSVFEQRHNLYRNLLSDQNDNCGTAVICPVWWEKVHSFSSRSYNDSWTSCGLDKSILSLPPNQLFTSVSQLVYSSLRGSPLRDDFISLANHLLNKELNPHEAPTPSKGIDGMLAVNRVNRLCCEFAVREATDQVGVFDTAKVRARALALVRKHVRPQYSRVCSRAKIANFAYVRTPHIESLGCRRWGNGSLTFSTVSIHNPPPWVEVFFGSKLSLPKVAIVDSKAEVVYAMRDSLSYENLANFISHFHNGTLQRHLFSNERVMSKQRVGFLHQAHSAAHLESLIGLESKDVVVLFFGRHCGYTTHGRGVLYEFRSAAKHFAHYESLLFVVVDVDAVQLPWSLTVEYIPVIILFPSHQKSNSVVFPKALLSTADLYSNLVNFLSKRINSTTNSTTAEDSFHLIEHINVHLARISSAEGLLDGLLQRLAIALGELNAAIRKHTFQYILVTESGQLALHRLLFTRDRLSFQWHRLLAARNRLVKERGIAKTARAHLLPGHI</sequence>
<dbReference type="PANTHER" id="PTHR46497">
    <property type="entry name" value="THIOREDOXIN DOMAIN-CONTAINING PROTEIN 11"/>
    <property type="match status" value="1"/>
</dbReference>
<proteinExistence type="predicted"/>
<dbReference type="InterPro" id="IPR052792">
    <property type="entry name" value="Thioredoxin_dom-contain_11"/>
</dbReference>
<name>A0ABR4QDZ5_9CEST</name>
<dbReference type="Proteomes" id="UP001651158">
    <property type="component" value="Unassembled WGS sequence"/>
</dbReference>
<evidence type="ECO:0000313" key="2">
    <source>
        <dbReference type="Proteomes" id="UP001651158"/>
    </source>
</evidence>
<keyword evidence="2" id="KW-1185">Reference proteome</keyword>
<accession>A0ABR4QDZ5</accession>
<evidence type="ECO:0000313" key="1">
    <source>
        <dbReference type="EMBL" id="KAL5107924.1"/>
    </source>
</evidence>
<dbReference type="PANTHER" id="PTHR46497:SF1">
    <property type="entry name" value="THIOREDOXIN DOMAIN-CONTAINING PROTEIN 11"/>
    <property type="match status" value="1"/>
</dbReference>
<reference evidence="1 2" key="1">
    <citation type="journal article" date="2022" name="Front. Cell. Infect. Microbiol.">
        <title>The Genomes of Two Strains of Taenia crassiceps the Animal Model for the Study of Human Cysticercosis.</title>
        <authorList>
            <person name="Bobes R.J."/>
            <person name="Estrada K."/>
            <person name="Rios-Valencia D.G."/>
            <person name="Calderon-Gallegos A."/>
            <person name="de la Torre P."/>
            <person name="Carrero J.C."/>
            <person name="Sanchez-Flores A."/>
            <person name="Laclette J.P."/>
        </authorList>
    </citation>
    <scope>NUCLEOTIDE SEQUENCE [LARGE SCALE GENOMIC DNA]</scope>
    <source>
        <strain evidence="1">WFUcys</strain>
    </source>
</reference>
<dbReference type="InterPro" id="IPR036249">
    <property type="entry name" value="Thioredoxin-like_sf"/>
</dbReference>
<protein>
    <recommendedName>
        <fullName evidence="3">Thioredoxin domain-containing protein 11</fullName>
    </recommendedName>
</protein>
<gene>
    <name evidence="1" type="ORF">TcWFU_006875</name>
</gene>